<comment type="similarity">
    <text evidence="2 7">Belongs to the fungal hydrophobin family.</text>
</comment>
<gene>
    <name evidence="8" type="ORF">P691DRAFT_669743</name>
</gene>
<sequence length="99" mass="9807">PSPTPTPASQCNTDHLYCCNNSSLVAANNPLTSVIFGLLNIAVAPLTAIVGLGAGSCNSITVAGLLSNGNTCSQSPVCCENNDFSGLVVIGCSPVALGI</sequence>
<evidence type="ECO:0000256" key="2">
    <source>
        <dbReference type="ARBA" id="ARBA00010446"/>
    </source>
</evidence>
<keyword evidence="6 7" id="KW-1015">Disulfide bond</keyword>
<evidence type="ECO:0000256" key="4">
    <source>
        <dbReference type="ARBA" id="ARBA00022525"/>
    </source>
</evidence>
<dbReference type="SMART" id="SM00075">
    <property type="entry name" value="HYDRO"/>
    <property type="match status" value="1"/>
</dbReference>
<evidence type="ECO:0000256" key="6">
    <source>
        <dbReference type="ARBA" id="ARBA00023157"/>
    </source>
</evidence>
<proteinExistence type="inferred from homology"/>
<keyword evidence="3 7" id="KW-0134">Cell wall</keyword>
<evidence type="ECO:0000256" key="7">
    <source>
        <dbReference type="RuleBase" id="RU365009"/>
    </source>
</evidence>
<keyword evidence="5 7" id="KW-0732">Signal</keyword>
<dbReference type="InterPro" id="IPR019778">
    <property type="entry name" value="Class_I_Hydrophobin_CS"/>
</dbReference>
<reference evidence="8" key="1">
    <citation type="submission" date="2020-11" db="EMBL/GenBank/DDBJ databases">
        <authorList>
            <consortium name="DOE Joint Genome Institute"/>
            <person name="Ahrendt S."/>
            <person name="Riley R."/>
            <person name="Andreopoulos W."/>
            <person name="Labutti K."/>
            <person name="Pangilinan J."/>
            <person name="Ruiz-Duenas F.J."/>
            <person name="Barrasa J.M."/>
            <person name="Sanchez-Garcia M."/>
            <person name="Camarero S."/>
            <person name="Miyauchi S."/>
            <person name="Serrano A."/>
            <person name="Linde D."/>
            <person name="Babiker R."/>
            <person name="Drula E."/>
            <person name="Ayuso-Fernandez I."/>
            <person name="Pacheco R."/>
            <person name="Padilla G."/>
            <person name="Ferreira P."/>
            <person name="Barriuso J."/>
            <person name="Kellner H."/>
            <person name="Castanera R."/>
            <person name="Alfaro M."/>
            <person name="Ramirez L."/>
            <person name="Pisabarro A.G."/>
            <person name="Kuo A."/>
            <person name="Tritt A."/>
            <person name="Lipzen A."/>
            <person name="He G."/>
            <person name="Yan M."/>
            <person name="Ng V."/>
            <person name="Cullen D."/>
            <person name="Martin F."/>
            <person name="Rosso M.-N."/>
            <person name="Henrissat B."/>
            <person name="Hibbett D."/>
            <person name="Martinez A.T."/>
            <person name="Grigoriev I.V."/>
        </authorList>
    </citation>
    <scope>NUCLEOTIDE SEQUENCE</scope>
    <source>
        <strain evidence="8">MF-IS2</strain>
    </source>
</reference>
<dbReference type="OrthoDB" id="4225815at2759"/>
<dbReference type="AlphaFoldDB" id="A0A9P6C1B9"/>
<evidence type="ECO:0000256" key="1">
    <source>
        <dbReference type="ARBA" id="ARBA00004191"/>
    </source>
</evidence>
<evidence type="ECO:0000313" key="8">
    <source>
        <dbReference type="EMBL" id="KAF9448281.1"/>
    </source>
</evidence>
<dbReference type="Pfam" id="PF01185">
    <property type="entry name" value="Hydrophobin"/>
    <property type="match status" value="1"/>
</dbReference>
<dbReference type="GO" id="GO:0005199">
    <property type="term" value="F:structural constituent of cell wall"/>
    <property type="evidence" value="ECO:0007669"/>
    <property type="project" value="InterPro"/>
</dbReference>
<evidence type="ECO:0000313" key="9">
    <source>
        <dbReference type="Proteomes" id="UP000807342"/>
    </source>
</evidence>
<comment type="subcellular location">
    <subcellularLocation>
        <location evidence="1 7">Secreted</location>
        <location evidence="1 7">Cell wall</location>
    </subcellularLocation>
</comment>
<dbReference type="CDD" id="cd23507">
    <property type="entry name" value="hydrophobin_I"/>
    <property type="match status" value="1"/>
</dbReference>
<dbReference type="PROSITE" id="PS00956">
    <property type="entry name" value="HYDROPHOBIN"/>
    <property type="match status" value="1"/>
</dbReference>
<evidence type="ECO:0000256" key="3">
    <source>
        <dbReference type="ARBA" id="ARBA00022512"/>
    </source>
</evidence>
<dbReference type="InterPro" id="IPR001338">
    <property type="entry name" value="Class_I_Hydrophobin"/>
</dbReference>
<feature type="non-terminal residue" evidence="8">
    <location>
        <position position="1"/>
    </location>
</feature>
<accession>A0A9P6C1B9</accession>
<organism evidence="8 9">
    <name type="scientific">Macrolepiota fuliginosa MF-IS2</name>
    <dbReference type="NCBI Taxonomy" id="1400762"/>
    <lineage>
        <taxon>Eukaryota</taxon>
        <taxon>Fungi</taxon>
        <taxon>Dikarya</taxon>
        <taxon>Basidiomycota</taxon>
        <taxon>Agaricomycotina</taxon>
        <taxon>Agaricomycetes</taxon>
        <taxon>Agaricomycetidae</taxon>
        <taxon>Agaricales</taxon>
        <taxon>Agaricineae</taxon>
        <taxon>Agaricaceae</taxon>
        <taxon>Macrolepiota</taxon>
    </lineage>
</organism>
<dbReference type="GO" id="GO:0009277">
    <property type="term" value="C:fungal-type cell wall"/>
    <property type="evidence" value="ECO:0007669"/>
    <property type="project" value="InterPro"/>
</dbReference>
<dbReference type="EMBL" id="MU151166">
    <property type="protein sequence ID" value="KAF9448281.1"/>
    <property type="molecule type" value="Genomic_DNA"/>
</dbReference>
<name>A0A9P6C1B9_9AGAR</name>
<keyword evidence="4 7" id="KW-0964">Secreted</keyword>
<comment type="caution">
    <text evidence="8">The sequence shown here is derived from an EMBL/GenBank/DDBJ whole genome shotgun (WGS) entry which is preliminary data.</text>
</comment>
<protein>
    <recommendedName>
        <fullName evidence="7">Hydrophobin</fullName>
    </recommendedName>
</protein>
<dbReference type="Proteomes" id="UP000807342">
    <property type="component" value="Unassembled WGS sequence"/>
</dbReference>
<keyword evidence="9" id="KW-1185">Reference proteome</keyword>
<evidence type="ECO:0000256" key="5">
    <source>
        <dbReference type="ARBA" id="ARBA00022729"/>
    </source>
</evidence>